<protein>
    <submittedName>
        <fullName evidence="3">Uncharacterized protein</fullName>
    </submittedName>
</protein>
<evidence type="ECO:0000256" key="1">
    <source>
        <dbReference type="SAM" id="MobiDB-lite"/>
    </source>
</evidence>
<dbReference type="WBParaSite" id="PSAMB.scaffold1776size27922.g14898.t1">
    <property type="protein sequence ID" value="PSAMB.scaffold1776size27922.g14898.t1"/>
    <property type="gene ID" value="PSAMB.scaffold1776size27922.g14898"/>
</dbReference>
<keyword evidence="2" id="KW-1185">Reference proteome</keyword>
<evidence type="ECO:0000313" key="3">
    <source>
        <dbReference type="WBParaSite" id="PSAMB.scaffold1776size27922.g14898.t1"/>
    </source>
</evidence>
<dbReference type="AlphaFoldDB" id="A0A914VEC7"/>
<evidence type="ECO:0000313" key="2">
    <source>
        <dbReference type="Proteomes" id="UP000887566"/>
    </source>
</evidence>
<organism evidence="2 3">
    <name type="scientific">Plectus sambesii</name>
    <dbReference type="NCBI Taxonomy" id="2011161"/>
    <lineage>
        <taxon>Eukaryota</taxon>
        <taxon>Metazoa</taxon>
        <taxon>Ecdysozoa</taxon>
        <taxon>Nematoda</taxon>
        <taxon>Chromadorea</taxon>
        <taxon>Plectida</taxon>
        <taxon>Plectina</taxon>
        <taxon>Plectoidea</taxon>
        <taxon>Plectidae</taxon>
        <taxon>Plectus</taxon>
    </lineage>
</organism>
<feature type="region of interest" description="Disordered" evidence="1">
    <location>
        <begin position="36"/>
        <end position="103"/>
    </location>
</feature>
<sequence length="156" mass="17011">MTSEPSTDRIRVEAAAVGWWDGSSEYCVAVMNGRERRVESATTNRRRGFRRAAAERRPTGCETMTVCSGGPRTNAAPSSGQLPRRPPSTSQTPTSRLPRADARLTPDLIKPSLLAQADPLTHNGRWRPHRLAICLLLDRSTPGPSPSGTMRLIPPS</sequence>
<proteinExistence type="predicted"/>
<feature type="compositionally biased region" description="Low complexity" evidence="1">
    <location>
        <begin position="87"/>
        <end position="97"/>
    </location>
</feature>
<dbReference type="Proteomes" id="UP000887566">
    <property type="component" value="Unplaced"/>
</dbReference>
<name>A0A914VEC7_9BILA</name>
<accession>A0A914VEC7</accession>
<reference evidence="3" key="1">
    <citation type="submission" date="2022-11" db="UniProtKB">
        <authorList>
            <consortium name="WormBaseParasite"/>
        </authorList>
    </citation>
    <scope>IDENTIFICATION</scope>
</reference>